<reference evidence="3" key="2">
    <citation type="journal article" date="2020" name="Nat. Commun.">
        <title>Large-scale genome sequencing of mycorrhizal fungi provides insights into the early evolution of symbiotic traits.</title>
        <authorList>
            <person name="Miyauchi S."/>
            <person name="Kiss E."/>
            <person name="Kuo A."/>
            <person name="Drula E."/>
            <person name="Kohler A."/>
            <person name="Sanchez-Garcia M."/>
            <person name="Morin E."/>
            <person name="Andreopoulos B."/>
            <person name="Barry K.W."/>
            <person name="Bonito G."/>
            <person name="Buee M."/>
            <person name="Carver A."/>
            <person name="Chen C."/>
            <person name="Cichocki N."/>
            <person name="Clum A."/>
            <person name="Culley D."/>
            <person name="Crous P.W."/>
            <person name="Fauchery L."/>
            <person name="Girlanda M."/>
            <person name="Hayes R.D."/>
            <person name="Keri Z."/>
            <person name="LaButti K."/>
            <person name="Lipzen A."/>
            <person name="Lombard V."/>
            <person name="Magnuson J."/>
            <person name="Maillard F."/>
            <person name="Murat C."/>
            <person name="Nolan M."/>
            <person name="Ohm R.A."/>
            <person name="Pangilinan J."/>
            <person name="Pereira M.F."/>
            <person name="Perotto S."/>
            <person name="Peter M."/>
            <person name="Pfister S."/>
            <person name="Riley R."/>
            <person name="Sitrit Y."/>
            <person name="Stielow J.B."/>
            <person name="Szollosi G."/>
            <person name="Zifcakova L."/>
            <person name="Stursova M."/>
            <person name="Spatafora J.W."/>
            <person name="Tedersoo L."/>
            <person name="Vaario L.M."/>
            <person name="Yamada A."/>
            <person name="Yan M."/>
            <person name="Wang P."/>
            <person name="Xu J."/>
            <person name="Bruns T."/>
            <person name="Baldrian P."/>
            <person name="Vilgalys R."/>
            <person name="Dunand C."/>
            <person name="Henrissat B."/>
            <person name="Grigoriev I.V."/>
            <person name="Hibbett D."/>
            <person name="Nagy L.G."/>
            <person name="Martin F.M."/>
        </authorList>
    </citation>
    <scope>NUCLEOTIDE SEQUENCE</scope>
    <source>
        <strain evidence="3">BED1</strain>
    </source>
</reference>
<evidence type="ECO:0000256" key="1">
    <source>
        <dbReference type="SAM" id="MobiDB-lite"/>
    </source>
</evidence>
<keyword evidence="4" id="KW-1185">Reference proteome</keyword>
<evidence type="ECO:0000313" key="3">
    <source>
        <dbReference type="EMBL" id="KAF8447223.1"/>
    </source>
</evidence>
<feature type="transmembrane region" description="Helical" evidence="2">
    <location>
        <begin position="16"/>
        <end position="34"/>
    </location>
</feature>
<keyword evidence="2" id="KW-0472">Membrane</keyword>
<gene>
    <name evidence="3" type="ORF">L210DRAFT_3712534</name>
</gene>
<protein>
    <submittedName>
        <fullName evidence="3">Uncharacterized protein</fullName>
    </submittedName>
</protein>
<accession>A0AAD4GK07</accession>
<feature type="region of interest" description="Disordered" evidence="1">
    <location>
        <begin position="36"/>
        <end position="72"/>
    </location>
</feature>
<dbReference type="Proteomes" id="UP001194468">
    <property type="component" value="Unassembled WGS sequence"/>
</dbReference>
<proteinExistence type="predicted"/>
<keyword evidence="2" id="KW-1133">Transmembrane helix</keyword>
<name>A0AAD4GK07_BOLED</name>
<evidence type="ECO:0000256" key="2">
    <source>
        <dbReference type="SAM" id="Phobius"/>
    </source>
</evidence>
<keyword evidence="2" id="KW-0812">Transmembrane</keyword>
<comment type="caution">
    <text evidence="3">The sequence shown here is derived from an EMBL/GenBank/DDBJ whole genome shotgun (WGS) entry which is preliminary data.</text>
</comment>
<dbReference type="AlphaFoldDB" id="A0AAD4GK07"/>
<organism evidence="3 4">
    <name type="scientific">Boletus edulis BED1</name>
    <dbReference type="NCBI Taxonomy" id="1328754"/>
    <lineage>
        <taxon>Eukaryota</taxon>
        <taxon>Fungi</taxon>
        <taxon>Dikarya</taxon>
        <taxon>Basidiomycota</taxon>
        <taxon>Agaricomycotina</taxon>
        <taxon>Agaricomycetes</taxon>
        <taxon>Agaricomycetidae</taxon>
        <taxon>Boletales</taxon>
        <taxon>Boletineae</taxon>
        <taxon>Boletaceae</taxon>
        <taxon>Boletoideae</taxon>
        <taxon>Boletus</taxon>
    </lineage>
</organism>
<dbReference type="EMBL" id="WHUW01000004">
    <property type="protein sequence ID" value="KAF8447223.1"/>
    <property type="molecule type" value="Genomic_DNA"/>
</dbReference>
<reference evidence="3" key="1">
    <citation type="submission" date="2019-10" db="EMBL/GenBank/DDBJ databases">
        <authorList>
            <consortium name="DOE Joint Genome Institute"/>
            <person name="Kuo A."/>
            <person name="Miyauchi S."/>
            <person name="Kiss E."/>
            <person name="Drula E."/>
            <person name="Kohler A."/>
            <person name="Sanchez-Garcia M."/>
            <person name="Andreopoulos B."/>
            <person name="Barry K.W."/>
            <person name="Bonito G."/>
            <person name="Buee M."/>
            <person name="Carver A."/>
            <person name="Chen C."/>
            <person name="Cichocki N."/>
            <person name="Clum A."/>
            <person name="Culley D."/>
            <person name="Crous P.W."/>
            <person name="Fauchery L."/>
            <person name="Girlanda M."/>
            <person name="Hayes R."/>
            <person name="Keri Z."/>
            <person name="LaButti K."/>
            <person name="Lipzen A."/>
            <person name="Lombard V."/>
            <person name="Magnuson J."/>
            <person name="Maillard F."/>
            <person name="Morin E."/>
            <person name="Murat C."/>
            <person name="Nolan M."/>
            <person name="Ohm R."/>
            <person name="Pangilinan J."/>
            <person name="Pereira M."/>
            <person name="Perotto S."/>
            <person name="Peter M."/>
            <person name="Riley R."/>
            <person name="Sitrit Y."/>
            <person name="Stielow B."/>
            <person name="Szollosi G."/>
            <person name="Zifcakova L."/>
            <person name="Stursova M."/>
            <person name="Spatafora J.W."/>
            <person name="Tedersoo L."/>
            <person name="Vaario L.-M."/>
            <person name="Yamada A."/>
            <person name="Yan M."/>
            <person name="Wang P."/>
            <person name="Xu J."/>
            <person name="Bruns T."/>
            <person name="Baldrian P."/>
            <person name="Vilgalys R."/>
            <person name="Henrissat B."/>
            <person name="Grigoriev I.V."/>
            <person name="Hibbett D."/>
            <person name="Nagy L.G."/>
            <person name="Martin F.M."/>
        </authorList>
    </citation>
    <scope>NUCLEOTIDE SEQUENCE</scope>
    <source>
        <strain evidence="3">BED1</strain>
    </source>
</reference>
<sequence>MPTLNSSPLQTRLKRHPVLFGIPFILIMVAKLSPKSGTTCMTRKSSRQVHTRKPSDSTGRRRGLTFEKSTIN</sequence>
<evidence type="ECO:0000313" key="4">
    <source>
        <dbReference type="Proteomes" id="UP001194468"/>
    </source>
</evidence>